<dbReference type="OrthoDB" id="39591at2759"/>
<dbReference type="CDD" id="cd00167">
    <property type="entry name" value="SANT"/>
    <property type="match status" value="1"/>
</dbReference>
<dbReference type="STRING" id="564608.C1MYR4"/>
<dbReference type="Proteomes" id="UP000001876">
    <property type="component" value="Unassembled WGS sequence"/>
</dbReference>
<dbReference type="InterPro" id="IPR001005">
    <property type="entry name" value="SANT/Myb"/>
</dbReference>
<feature type="compositionally biased region" description="Basic residues" evidence="1">
    <location>
        <begin position="26"/>
        <end position="35"/>
    </location>
</feature>
<dbReference type="AlphaFoldDB" id="C1MYR4"/>
<feature type="domain" description="HTH myb-type" evidence="3">
    <location>
        <begin position="232"/>
        <end position="279"/>
    </location>
</feature>
<accession>C1MYR4</accession>
<dbReference type="InterPro" id="IPR017930">
    <property type="entry name" value="Myb_dom"/>
</dbReference>
<sequence>MTGLPSTELPARLELGPADAADDRERRRREKRERKEKKAERKDRKRKKEKQKLSGELAVAGGGNAVACGDSRNTVADVINWECKMEGRRREKRERKEKKAERKDRKRKKKKQRLSGELAVAGGGNAIACGGYRNTVADVNWDCKMEGQKFGPWSASEVADIKARIKDWANAHGHSGDVESGNFDFLFGRRQKLGGRGAGLSDAERKAFLEIATGFPNRNPKQIYAYVTRHLDPSNYKGAWTEEEKTTLMNLYEQKGAKWAEIGAAMGRAGGACRDKWRSISVERNGKWTEDEKTTLSTLVNEYFAEQKATPGRGAGDGQEHRELLDNIPWSIIAQKHGSRTEAQCMQRWYRVSMGAIDTGNWAAGDDKLLITALRKTNATHEVEVDWNSVSVPSRSLTQVKRRFKEMKRFIRKNPHRIKNLSLADMLDKMTEEFAPELIGVDLTLPGQPVLSAQ</sequence>
<evidence type="ECO:0000259" key="3">
    <source>
        <dbReference type="PROSITE" id="PS51294"/>
    </source>
</evidence>
<dbReference type="KEGG" id="mpp:MICPUCDRAFT_40875"/>
<name>C1MYR4_MICPC</name>
<dbReference type="SMART" id="SM00717">
    <property type="entry name" value="SANT"/>
    <property type="match status" value="4"/>
</dbReference>
<feature type="region of interest" description="Disordered" evidence="1">
    <location>
        <begin position="87"/>
        <end position="116"/>
    </location>
</feature>
<evidence type="ECO:0000259" key="2">
    <source>
        <dbReference type="PROSITE" id="PS50090"/>
    </source>
</evidence>
<feature type="region of interest" description="Disordered" evidence="1">
    <location>
        <begin position="1"/>
        <end position="66"/>
    </location>
</feature>
<evidence type="ECO:0000313" key="5">
    <source>
        <dbReference type="Proteomes" id="UP000001876"/>
    </source>
</evidence>
<evidence type="ECO:0000313" key="4">
    <source>
        <dbReference type="EMBL" id="EEH55382.1"/>
    </source>
</evidence>
<evidence type="ECO:0000256" key="1">
    <source>
        <dbReference type="SAM" id="MobiDB-lite"/>
    </source>
</evidence>
<dbReference type="Pfam" id="PF13921">
    <property type="entry name" value="Myb_DNA-bind_6"/>
    <property type="match status" value="1"/>
</dbReference>
<feature type="domain" description="Myb-like" evidence="2">
    <location>
        <begin position="284"/>
        <end position="353"/>
    </location>
</feature>
<dbReference type="PROSITE" id="PS51294">
    <property type="entry name" value="HTH_MYB"/>
    <property type="match status" value="1"/>
</dbReference>
<protein>
    <submittedName>
        <fullName evidence="4">Predicted protein</fullName>
    </submittedName>
</protein>
<organism evidence="5">
    <name type="scientific">Micromonas pusilla (strain CCMP1545)</name>
    <name type="common">Picoplanktonic green alga</name>
    <dbReference type="NCBI Taxonomy" id="564608"/>
    <lineage>
        <taxon>Eukaryota</taxon>
        <taxon>Viridiplantae</taxon>
        <taxon>Chlorophyta</taxon>
        <taxon>Mamiellophyceae</taxon>
        <taxon>Mamiellales</taxon>
        <taxon>Mamiellaceae</taxon>
        <taxon>Micromonas</taxon>
    </lineage>
</organism>
<proteinExistence type="predicted"/>
<dbReference type="PANTHER" id="PTHR47430">
    <property type="entry name" value="GB|AAC33480.1"/>
    <property type="match status" value="1"/>
</dbReference>
<dbReference type="PANTHER" id="PTHR47430:SF4">
    <property type="entry name" value="GB|AAC33480.1"/>
    <property type="match status" value="1"/>
</dbReference>
<dbReference type="OMA" id="HVRRKYH"/>
<dbReference type="InterPro" id="IPR009057">
    <property type="entry name" value="Homeodomain-like_sf"/>
</dbReference>
<dbReference type="Gene3D" id="1.10.10.60">
    <property type="entry name" value="Homeodomain-like"/>
    <property type="match status" value="2"/>
</dbReference>
<gene>
    <name evidence="4" type="ORF">MICPUCDRAFT_40875</name>
</gene>
<dbReference type="eggNOG" id="KOG0051">
    <property type="taxonomic scope" value="Eukaryota"/>
</dbReference>
<feature type="domain" description="Myb-like" evidence="2">
    <location>
        <begin position="232"/>
        <end position="281"/>
    </location>
</feature>
<keyword evidence="5" id="KW-1185">Reference proteome</keyword>
<reference evidence="4 5" key="1">
    <citation type="journal article" date="2009" name="Science">
        <title>Green evolution and dynamic adaptations revealed by genomes of the marine picoeukaryotes Micromonas.</title>
        <authorList>
            <person name="Worden A.Z."/>
            <person name="Lee J.H."/>
            <person name="Mock T."/>
            <person name="Rouze P."/>
            <person name="Simmons M.P."/>
            <person name="Aerts A.L."/>
            <person name="Allen A.E."/>
            <person name="Cuvelier M.L."/>
            <person name="Derelle E."/>
            <person name="Everett M.V."/>
            <person name="Foulon E."/>
            <person name="Grimwood J."/>
            <person name="Gundlach H."/>
            <person name="Henrissat B."/>
            <person name="Napoli C."/>
            <person name="McDonald S.M."/>
            <person name="Parker M.S."/>
            <person name="Rombauts S."/>
            <person name="Salamov A."/>
            <person name="Von Dassow P."/>
            <person name="Badger J.H."/>
            <person name="Coutinho P.M."/>
            <person name="Demir E."/>
            <person name="Dubchak I."/>
            <person name="Gentemann C."/>
            <person name="Eikrem W."/>
            <person name="Gready J.E."/>
            <person name="John U."/>
            <person name="Lanier W."/>
            <person name="Lindquist E.A."/>
            <person name="Lucas S."/>
            <person name="Mayer K.F."/>
            <person name="Moreau H."/>
            <person name="Not F."/>
            <person name="Otillar R."/>
            <person name="Panaud O."/>
            <person name="Pangilinan J."/>
            <person name="Paulsen I."/>
            <person name="Piegu B."/>
            <person name="Poliakov A."/>
            <person name="Robbens S."/>
            <person name="Schmutz J."/>
            <person name="Toulza E."/>
            <person name="Wyss T."/>
            <person name="Zelensky A."/>
            <person name="Zhou K."/>
            <person name="Armbrust E.V."/>
            <person name="Bhattacharya D."/>
            <person name="Goodenough U.W."/>
            <person name="Van de Peer Y."/>
            <person name="Grigoriev I.V."/>
        </authorList>
    </citation>
    <scope>NUCLEOTIDE SEQUENCE [LARGE SCALE GENOMIC DNA]</scope>
    <source>
        <strain evidence="4 5">CCMP1545</strain>
    </source>
</reference>
<dbReference type="EMBL" id="GG663742">
    <property type="protein sequence ID" value="EEH55382.1"/>
    <property type="molecule type" value="Genomic_DNA"/>
</dbReference>
<dbReference type="RefSeq" id="XP_003060613.1">
    <property type="nucleotide sequence ID" value="XM_003060567.1"/>
</dbReference>
<dbReference type="GeneID" id="9685759"/>
<dbReference type="SUPFAM" id="SSF46689">
    <property type="entry name" value="Homeodomain-like"/>
    <property type="match status" value="2"/>
</dbReference>
<feature type="compositionally biased region" description="Basic residues" evidence="1">
    <location>
        <begin position="104"/>
        <end position="113"/>
    </location>
</feature>
<dbReference type="PROSITE" id="PS50090">
    <property type="entry name" value="MYB_LIKE"/>
    <property type="match status" value="2"/>
</dbReference>